<dbReference type="InterPro" id="IPR051053">
    <property type="entry name" value="ECH/Chromodomain_protein"/>
</dbReference>
<accession>A0AAN6XBV0</accession>
<sequence>MASTEPSPIQVEYRGRLAIITINNPSKLGALNGQGYYALAQSLREIATHDEVFITLLIGTGRFFSAGADVTFTRASPTQSQENEISPHQQWLSSFVANNLNATHAFYTHPKILITALNGPVIGLSAALISFSDFIYAVPHTFLLTPFSSLGLVAEGGASRQLVAKLGPARSGEALIMSRKISSEQLEQCGFVNKVFNEVGKGEGEDEKFKRLVLAEIDDKLGEHLVGESLLGIKKLIRRPEREVLDSHNVAEVFAGLERFVSGVPQEEFEKIASGKKRHKL</sequence>
<keyword evidence="5 6" id="KW-0413">Isomerase</keyword>
<dbReference type="GO" id="GO:0005782">
    <property type="term" value="C:peroxisomal matrix"/>
    <property type="evidence" value="ECO:0007669"/>
    <property type="project" value="TreeGrafter"/>
</dbReference>
<evidence type="ECO:0000256" key="1">
    <source>
        <dbReference type="ARBA" id="ARBA00004275"/>
    </source>
</evidence>
<dbReference type="Pfam" id="PF00378">
    <property type="entry name" value="ECH_1"/>
    <property type="match status" value="1"/>
</dbReference>
<comment type="caution">
    <text evidence="6">The sequence shown here is derived from an EMBL/GenBank/DDBJ whole genome shotgun (WGS) entry which is preliminary data.</text>
</comment>
<name>A0AAN6XBV0_9PEZI</name>
<evidence type="ECO:0000256" key="2">
    <source>
        <dbReference type="ARBA" id="ARBA00005005"/>
    </source>
</evidence>
<dbReference type="InterPro" id="IPR029045">
    <property type="entry name" value="ClpP/crotonase-like_dom_sf"/>
</dbReference>
<proteinExistence type="inferred from homology"/>
<dbReference type="InterPro" id="IPR001753">
    <property type="entry name" value="Enoyl-CoA_hydra/iso"/>
</dbReference>
<evidence type="ECO:0000256" key="4">
    <source>
        <dbReference type="ARBA" id="ARBA00023140"/>
    </source>
</evidence>
<dbReference type="EMBL" id="MU863982">
    <property type="protein sequence ID" value="KAK4196520.1"/>
    <property type="molecule type" value="Genomic_DNA"/>
</dbReference>
<comment type="subcellular location">
    <subcellularLocation>
        <location evidence="1">Peroxisome</location>
    </subcellularLocation>
</comment>
<protein>
    <submittedName>
        <fullName evidence="6">3,2-trans-enoyl-CoA isomerase</fullName>
    </submittedName>
</protein>
<dbReference type="Proteomes" id="UP001303160">
    <property type="component" value="Unassembled WGS sequence"/>
</dbReference>
<dbReference type="CDD" id="cd06558">
    <property type="entry name" value="crotonase-like"/>
    <property type="match status" value="1"/>
</dbReference>
<keyword evidence="7" id="KW-1185">Reference proteome</keyword>
<evidence type="ECO:0000256" key="5">
    <source>
        <dbReference type="ARBA" id="ARBA00023235"/>
    </source>
</evidence>
<dbReference type="SUPFAM" id="SSF52096">
    <property type="entry name" value="ClpP/crotonase"/>
    <property type="match status" value="1"/>
</dbReference>
<comment type="pathway">
    <text evidence="2">Lipid metabolism; fatty acid beta-oxidation.</text>
</comment>
<dbReference type="PANTHER" id="PTHR43684:SF1">
    <property type="entry name" value="ENOYL-COA DELTA ISOMERASE 2"/>
    <property type="match status" value="1"/>
</dbReference>
<reference evidence="6" key="1">
    <citation type="journal article" date="2023" name="Mol. Phylogenet. Evol.">
        <title>Genome-scale phylogeny and comparative genomics of the fungal order Sordariales.</title>
        <authorList>
            <person name="Hensen N."/>
            <person name="Bonometti L."/>
            <person name="Westerberg I."/>
            <person name="Brannstrom I.O."/>
            <person name="Guillou S."/>
            <person name="Cros-Aarteil S."/>
            <person name="Calhoun S."/>
            <person name="Haridas S."/>
            <person name="Kuo A."/>
            <person name="Mondo S."/>
            <person name="Pangilinan J."/>
            <person name="Riley R."/>
            <person name="LaButti K."/>
            <person name="Andreopoulos B."/>
            <person name="Lipzen A."/>
            <person name="Chen C."/>
            <person name="Yan M."/>
            <person name="Daum C."/>
            <person name="Ng V."/>
            <person name="Clum A."/>
            <person name="Steindorff A."/>
            <person name="Ohm R.A."/>
            <person name="Martin F."/>
            <person name="Silar P."/>
            <person name="Natvig D.O."/>
            <person name="Lalanne C."/>
            <person name="Gautier V."/>
            <person name="Ament-Velasquez S.L."/>
            <person name="Kruys A."/>
            <person name="Hutchinson M.I."/>
            <person name="Powell A.J."/>
            <person name="Barry K."/>
            <person name="Miller A.N."/>
            <person name="Grigoriev I.V."/>
            <person name="Debuchy R."/>
            <person name="Gladieux P."/>
            <person name="Hiltunen Thoren M."/>
            <person name="Johannesson H."/>
        </authorList>
    </citation>
    <scope>NUCLEOTIDE SEQUENCE</scope>
    <source>
        <strain evidence="6">CBS 315.58</strain>
    </source>
</reference>
<dbReference type="GO" id="GO:0004165">
    <property type="term" value="F:delta(3)-delta(2)-enoyl-CoA isomerase activity"/>
    <property type="evidence" value="ECO:0007669"/>
    <property type="project" value="UniProtKB-ARBA"/>
</dbReference>
<evidence type="ECO:0000313" key="7">
    <source>
        <dbReference type="Proteomes" id="UP001303160"/>
    </source>
</evidence>
<evidence type="ECO:0000256" key="3">
    <source>
        <dbReference type="ARBA" id="ARBA00005254"/>
    </source>
</evidence>
<dbReference type="GO" id="GO:0006635">
    <property type="term" value="P:fatty acid beta-oxidation"/>
    <property type="evidence" value="ECO:0007669"/>
    <property type="project" value="TreeGrafter"/>
</dbReference>
<comment type="similarity">
    <text evidence="3">Belongs to the enoyl-CoA hydratase/isomerase family.</text>
</comment>
<keyword evidence="4" id="KW-0576">Peroxisome</keyword>
<dbReference type="PANTHER" id="PTHR43684">
    <property type="match status" value="1"/>
</dbReference>
<reference evidence="6" key="2">
    <citation type="submission" date="2023-05" db="EMBL/GenBank/DDBJ databases">
        <authorList>
            <consortium name="Lawrence Berkeley National Laboratory"/>
            <person name="Steindorff A."/>
            <person name="Hensen N."/>
            <person name="Bonometti L."/>
            <person name="Westerberg I."/>
            <person name="Brannstrom I.O."/>
            <person name="Guillou S."/>
            <person name="Cros-Aarteil S."/>
            <person name="Calhoun S."/>
            <person name="Haridas S."/>
            <person name="Kuo A."/>
            <person name="Mondo S."/>
            <person name="Pangilinan J."/>
            <person name="Riley R."/>
            <person name="Labutti K."/>
            <person name="Andreopoulos B."/>
            <person name="Lipzen A."/>
            <person name="Chen C."/>
            <person name="Yanf M."/>
            <person name="Daum C."/>
            <person name="Ng V."/>
            <person name="Clum A."/>
            <person name="Ohm R."/>
            <person name="Martin F."/>
            <person name="Silar P."/>
            <person name="Natvig D."/>
            <person name="Lalanne C."/>
            <person name="Gautier V."/>
            <person name="Ament-Velasquez S.L."/>
            <person name="Kruys A."/>
            <person name="Hutchinson M.I."/>
            <person name="Powell A.J."/>
            <person name="Barry K."/>
            <person name="Miller A.N."/>
            <person name="Grigoriev I.V."/>
            <person name="Debuchy R."/>
            <person name="Gladieux P."/>
            <person name="Thoren M.H."/>
            <person name="Johannesson H."/>
        </authorList>
    </citation>
    <scope>NUCLEOTIDE SEQUENCE</scope>
    <source>
        <strain evidence="6">CBS 315.58</strain>
    </source>
</reference>
<dbReference type="Gene3D" id="3.90.226.10">
    <property type="entry name" value="2-enoyl-CoA Hydratase, Chain A, domain 1"/>
    <property type="match status" value="1"/>
</dbReference>
<dbReference type="AlphaFoldDB" id="A0AAN6XBV0"/>
<gene>
    <name evidence="6" type="ORF">QBC40DRAFT_287103</name>
</gene>
<organism evidence="6 7">
    <name type="scientific">Triangularia verruculosa</name>
    <dbReference type="NCBI Taxonomy" id="2587418"/>
    <lineage>
        <taxon>Eukaryota</taxon>
        <taxon>Fungi</taxon>
        <taxon>Dikarya</taxon>
        <taxon>Ascomycota</taxon>
        <taxon>Pezizomycotina</taxon>
        <taxon>Sordariomycetes</taxon>
        <taxon>Sordariomycetidae</taxon>
        <taxon>Sordariales</taxon>
        <taxon>Podosporaceae</taxon>
        <taxon>Triangularia</taxon>
    </lineage>
</organism>
<dbReference type="FunFam" id="3.90.226.10:FF:000048">
    <property type="entry name" value="3,2-trans-enoyl-CoA isomerase"/>
    <property type="match status" value="1"/>
</dbReference>
<evidence type="ECO:0000313" key="6">
    <source>
        <dbReference type="EMBL" id="KAK4196520.1"/>
    </source>
</evidence>